<organism evidence="1 2">
    <name type="scientific">Candidatus Yanofskybacteria bacterium GW2011_GWA2_44_9</name>
    <dbReference type="NCBI Taxonomy" id="1619025"/>
    <lineage>
        <taxon>Bacteria</taxon>
        <taxon>Candidatus Yanofskyibacteriota</taxon>
    </lineage>
</organism>
<dbReference type="Proteomes" id="UP000034032">
    <property type="component" value="Unassembled WGS sequence"/>
</dbReference>
<proteinExistence type="predicted"/>
<accession>A0A0G1NE01</accession>
<dbReference type="EMBL" id="LCJR01000006">
    <property type="protein sequence ID" value="KKT82429.1"/>
    <property type="molecule type" value="Genomic_DNA"/>
</dbReference>
<evidence type="ECO:0000313" key="1">
    <source>
        <dbReference type="EMBL" id="KKT82429.1"/>
    </source>
</evidence>
<protein>
    <submittedName>
        <fullName evidence="1">Uncharacterized protein</fullName>
    </submittedName>
</protein>
<evidence type="ECO:0000313" key="2">
    <source>
        <dbReference type="Proteomes" id="UP000034032"/>
    </source>
</evidence>
<sequence>MPIPKVIFADSSDIPTPTPFQSYYQKKQALFNQANQQPSLSDTSASLNQSLSEALSPANTLLNGLLGSLKSLKGLNLDYSSFNLPKLPESTDTGQNDVLNGIRNNISSQEALSVISFIKDGFVLILKIFLATLNVVTQIIRGILSFV</sequence>
<gene>
    <name evidence="1" type="ORF">UW79_C0006G0007</name>
</gene>
<name>A0A0G1NE01_9BACT</name>
<dbReference type="AlphaFoldDB" id="A0A0G1NE01"/>
<comment type="caution">
    <text evidence="1">The sequence shown here is derived from an EMBL/GenBank/DDBJ whole genome shotgun (WGS) entry which is preliminary data.</text>
</comment>
<reference evidence="1 2" key="1">
    <citation type="journal article" date="2015" name="Nature">
        <title>rRNA introns, odd ribosomes, and small enigmatic genomes across a large radiation of phyla.</title>
        <authorList>
            <person name="Brown C.T."/>
            <person name="Hug L.A."/>
            <person name="Thomas B.C."/>
            <person name="Sharon I."/>
            <person name="Castelle C.J."/>
            <person name="Singh A."/>
            <person name="Wilkins M.J."/>
            <person name="Williams K.H."/>
            <person name="Banfield J.F."/>
        </authorList>
    </citation>
    <scope>NUCLEOTIDE SEQUENCE [LARGE SCALE GENOMIC DNA]</scope>
</reference>